<dbReference type="PANTHER" id="PTHR20208">
    <property type="entry name" value="STRUCTURE-SPECIFIC ENDONUCLEASE SUBUNIT SLX1"/>
    <property type="match status" value="1"/>
</dbReference>
<evidence type="ECO:0000256" key="2">
    <source>
        <dbReference type="ARBA" id="ARBA00022723"/>
    </source>
</evidence>
<dbReference type="AlphaFoldDB" id="A0AAD9VH67"/>
<accession>A0AAD9VH67</accession>
<dbReference type="Gene3D" id="3.30.40.10">
    <property type="entry name" value="Zinc/RING finger domain, C3HC4 (zinc finger)"/>
    <property type="match status" value="1"/>
</dbReference>
<sequence length="276" mass="32302">MIGYWMDECVNDTGNDFYGVYLLYCLNPKYKGRTYIGFTVDPNRRIKQHNGGVQKGGAFRTNGRGPWEMILIVHGFPSDIIALQFEWAWQNPGKSRRLRHVASKKTKETVVKFRFRVLSEMLNVGPWNRLPLTIRWLKQEYKMEFDVDQQPPTHMPIAYGSLNKRKSKKASKGDFEEVKDVTIYKCVECLKRIKDPDDCLSCLSADCQMKAHLICLAKRFLMESDDTSFLIPIEGDCPKCYHTFLWRDWLKYRNRTDEDTSDTNSDNPHWAEALHQ</sequence>
<dbReference type="FunFam" id="3.40.1440.10:FF:000008">
    <property type="entry name" value="Structure-specific endonuclease subunit SLX1 homolog"/>
    <property type="match status" value="1"/>
</dbReference>
<dbReference type="InterPro" id="IPR048749">
    <property type="entry name" value="SLX1_C"/>
</dbReference>
<dbReference type="CDD" id="cd10455">
    <property type="entry name" value="GIY-YIG_SLX1"/>
    <property type="match status" value="1"/>
</dbReference>
<keyword evidence="9 11" id="KW-0234">DNA repair</keyword>
<reference evidence="14" key="2">
    <citation type="journal article" date="2023" name="Science">
        <title>Genomic signatures of disease resistance in endangered staghorn corals.</title>
        <authorList>
            <person name="Vollmer S.V."/>
            <person name="Selwyn J.D."/>
            <person name="Despard B.A."/>
            <person name="Roesel C.L."/>
        </authorList>
    </citation>
    <scope>NUCLEOTIDE SEQUENCE</scope>
    <source>
        <strain evidence="14">K2</strain>
    </source>
</reference>
<dbReference type="GO" id="GO:0017108">
    <property type="term" value="F:5'-flap endonuclease activity"/>
    <property type="evidence" value="ECO:0007669"/>
    <property type="project" value="InterPro"/>
</dbReference>
<evidence type="ECO:0000256" key="8">
    <source>
        <dbReference type="ARBA" id="ARBA00023172"/>
    </source>
</evidence>
<evidence type="ECO:0000256" key="7">
    <source>
        <dbReference type="ARBA" id="ARBA00022833"/>
    </source>
</evidence>
<dbReference type="HAMAP" id="MF_03100">
    <property type="entry name" value="Endonuc_su_Slx1"/>
    <property type="match status" value="1"/>
</dbReference>
<evidence type="ECO:0000259" key="13">
    <source>
        <dbReference type="PROSITE" id="PS50164"/>
    </source>
</evidence>
<keyword evidence="15" id="KW-1185">Reference proteome</keyword>
<dbReference type="Pfam" id="PF01541">
    <property type="entry name" value="GIY-YIG"/>
    <property type="match status" value="1"/>
</dbReference>
<keyword evidence="6 11" id="KW-0378">Hydrolase</keyword>
<name>A0AAD9VH67_ACRCE</name>
<protein>
    <recommendedName>
        <fullName evidence="11">Structure-specific endonuclease subunit SLX1 homolog</fullName>
        <ecNumber evidence="11">3.1.-.-</ecNumber>
    </recommendedName>
</protein>
<dbReference type="InterPro" id="IPR027520">
    <property type="entry name" value="Slx1"/>
</dbReference>
<feature type="domain" description="GIY-YIG" evidence="13">
    <location>
        <begin position="16"/>
        <end position="99"/>
    </location>
</feature>
<dbReference type="EC" id="3.1.-.-" evidence="11"/>
<dbReference type="InterPro" id="IPR050381">
    <property type="entry name" value="SLX1_endonuclease"/>
</dbReference>
<evidence type="ECO:0000313" key="14">
    <source>
        <dbReference type="EMBL" id="KAK2574381.1"/>
    </source>
</evidence>
<dbReference type="InterPro" id="IPR013083">
    <property type="entry name" value="Znf_RING/FYVE/PHD"/>
</dbReference>
<comment type="caution">
    <text evidence="11">Lacks conserved residue(s) required for the propagation of feature annotation.</text>
</comment>
<comment type="caution">
    <text evidence="14">The sequence shown here is derived from an EMBL/GenBank/DDBJ whole genome shotgun (WGS) entry which is preliminary data.</text>
</comment>
<organism evidence="14 15">
    <name type="scientific">Acropora cervicornis</name>
    <name type="common">Staghorn coral</name>
    <dbReference type="NCBI Taxonomy" id="6130"/>
    <lineage>
        <taxon>Eukaryota</taxon>
        <taxon>Metazoa</taxon>
        <taxon>Cnidaria</taxon>
        <taxon>Anthozoa</taxon>
        <taxon>Hexacorallia</taxon>
        <taxon>Scleractinia</taxon>
        <taxon>Astrocoeniina</taxon>
        <taxon>Acroporidae</taxon>
        <taxon>Acropora</taxon>
    </lineage>
</organism>
<dbReference type="Pfam" id="PF21202">
    <property type="entry name" value="SLX1_C"/>
    <property type="match status" value="1"/>
</dbReference>
<evidence type="ECO:0000313" key="15">
    <source>
        <dbReference type="Proteomes" id="UP001249851"/>
    </source>
</evidence>
<dbReference type="SUPFAM" id="SSF82771">
    <property type="entry name" value="GIY-YIG endonuclease"/>
    <property type="match status" value="1"/>
</dbReference>
<dbReference type="PANTHER" id="PTHR20208:SF10">
    <property type="entry name" value="STRUCTURE-SPECIFIC ENDONUCLEASE SUBUNIT SLX1"/>
    <property type="match status" value="1"/>
</dbReference>
<comment type="cofactor">
    <cofactor evidence="11">
        <name>a divalent metal cation</name>
        <dbReference type="ChEBI" id="CHEBI:60240"/>
    </cofactor>
</comment>
<keyword evidence="5" id="KW-0863">Zinc-finger</keyword>
<proteinExistence type="inferred from homology"/>
<comment type="subcellular location">
    <subcellularLocation>
        <location evidence="11">Nucleus</location>
    </subcellularLocation>
</comment>
<evidence type="ECO:0000256" key="5">
    <source>
        <dbReference type="ARBA" id="ARBA00022771"/>
    </source>
</evidence>
<evidence type="ECO:0000256" key="10">
    <source>
        <dbReference type="ARBA" id="ARBA00023242"/>
    </source>
</evidence>
<evidence type="ECO:0000256" key="4">
    <source>
        <dbReference type="ARBA" id="ARBA00022763"/>
    </source>
</evidence>
<keyword evidence="4 11" id="KW-0227">DNA damage</keyword>
<dbReference type="GO" id="GO:0008270">
    <property type="term" value="F:zinc ion binding"/>
    <property type="evidence" value="ECO:0007669"/>
    <property type="project" value="UniProtKB-KW"/>
</dbReference>
<reference evidence="14" key="1">
    <citation type="journal article" date="2023" name="G3 (Bethesda)">
        <title>Whole genome assembly and annotation of the endangered Caribbean coral Acropora cervicornis.</title>
        <authorList>
            <person name="Selwyn J.D."/>
            <person name="Vollmer S.V."/>
        </authorList>
    </citation>
    <scope>NUCLEOTIDE SEQUENCE</scope>
    <source>
        <strain evidence="14">K2</strain>
    </source>
</reference>
<dbReference type="Gene3D" id="3.40.1440.10">
    <property type="entry name" value="GIY-YIG endonuclease"/>
    <property type="match status" value="1"/>
</dbReference>
<dbReference type="GO" id="GO:0033557">
    <property type="term" value="C:Slx1-Slx4 complex"/>
    <property type="evidence" value="ECO:0007669"/>
    <property type="project" value="UniProtKB-UniRule"/>
</dbReference>
<comment type="function">
    <text evidence="11">Catalytic subunit of a heterodimeric structure-specific endonuclease that resolves DNA secondary structures generated during DNA repair and recombination. Has endonuclease activity towards branched DNA substrates, introducing single-strand cuts in duplex DNA close to junctions with ss-DNA.</text>
</comment>
<keyword evidence="10 11" id="KW-0539">Nucleus</keyword>
<feature type="region of interest" description="Disordered" evidence="12">
    <location>
        <begin position="256"/>
        <end position="276"/>
    </location>
</feature>
<keyword evidence="2" id="KW-0479">Metal-binding</keyword>
<gene>
    <name evidence="14" type="ORF">P5673_000538</name>
</gene>
<dbReference type="PROSITE" id="PS50164">
    <property type="entry name" value="GIY_YIG"/>
    <property type="match status" value="1"/>
</dbReference>
<dbReference type="InterPro" id="IPR000305">
    <property type="entry name" value="GIY-YIG_endonuc"/>
</dbReference>
<dbReference type="InterPro" id="IPR035901">
    <property type="entry name" value="GIY-YIG_endonuc_sf"/>
</dbReference>
<dbReference type="Proteomes" id="UP001249851">
    <property type="component" value="Unassembled WGS sequence"/>
</dbReference>
<evidence type="ECO:0000256" key="6">
    <source>
        <dbReference type="ARBA" id="ARBA00022801"/>
    </source>
</evidence>
<dbReference type="SMART" id="SM00465">
    <property type="entry name" value="GIYc"/>
    <property type="match status" value="1"/>
</dbReference>
<dbReference type="EMBL" id="JARQWQ010000001">
    <property type="protein sequence ID" value="KAK2574381.1"/>
    <property type="molecule type" value="Genomic_DNA"/>
</dbReference>
<comment type="similarity">
    <text evidence="11">Belongs to the SLX1 family.</text>
</comment>
<evidence type="ECO:0000256" key="12">
    <source>
        <dbReference type="SAM" id="MobiDB-lite"/>
    </source>
</evidence>
<dbReference type="GO" id="GO:0000724">
    <property type="term" value="P:double-strand break repair via homologous recombination"/>
    <property type="evidence" value="ECO:0007669"/>
    <property type="project" value="TreeGrafter"/>
</dbReference>
<dbReference type="GO" id="GO:0008821">
    <property type="term" value="F:crossover junction DNA endonuclease activity"/>
    <property type="evidence" value="ECO:0007669"/>
    <property type="project" value="TreeGrafter"/>
</dbReference>
<comment type="subunit">
    <text evidence="11">Forms a heterodimer with a member of the SLX4 family.</text>
</comment>
<keyword evidence="8 11" id="KW-0233">DNA recombination</keyword>
<keyword evidence="3 11" id="KW-0255">Endonuclease</keyword>
<keyword evidence="1 11" id="KW-0540">Nuclease</keyword>
<evidence type="ECO:0000256" key="9">
    <source>
        <dbReference type="ARBA" id="ARBA00023204"/>
    </source>
</evidence>
<evidence type="ECO:0000256" key="1">
    <source>
        <dbReference type="ARBA" id="ARBA00022722"/>
    </source>
</evidence>
<keyword evidence="7" id="KW-0862">Zinc</keyword>
<evidence type="ECO:0000256" key="11">
    <source>
        <dbReference type="HAMAP-Rule" id="MF_03100"/>
    </source>
</evidence>
<evidence type="ECO:0000256" key="3">
    <source>
        <dbReference type="ARBA" id="ARBA00022759"/>
    </source>
</evidence>